<dbReference type="Proteomes" id="UP000008457">
    <property type="component" value="Chromosome"/>
</dbReference>
<gene>
    <name evidence="6" type="ordered locus">Mahau_0346</name>
</gene>
<reference evidence="7" key="1">
    <citation type="submission" date="2010-11" db="EMBL/GenBank/DDBJ databases">
        <title>The complete genome of Mahella australiensis DSM 15567.</title>
        <authorList>
            <consortium name="US DOE Joint Genome Institute (JGI-PGF)"/>
            <person name="Lucas S."/>
            <person name="Copeland A."/>
            <person name="Lapidus A."/>
            <person name="Bruce D."/>
            <person name="Goodwin L."/>
            <person name="Pitluck S."/>
            <person name="Kyrpides N."/>
            <person name="Mavromatis K."/>
            <person name="Pagani I."/>
            <person name="Ivanova N."/>
            <person name="Teshima H."/>
            <person name="Brettin T."/>
            <person name="Detter J.C."/>
            <person name="Han C."/>
            <person name="Tapia R."/>
            <person name="Land M."/>
            <person name="Hauser L."/>
            <person name="Markowitz V."/>
            <person name="Cheng J.-F."/>
            <person name="Hugenholtz P."/>
            <person name="Woyke T."/>
            <person name="Wu D."/>
            <person name="Spring S."/>
            <person name="Pukall R."/>
            <person name="Steenblock K."/>
            <person name="Schneider S."/>
            <person name="Klenk H.-P."/>
            <person name="Eisen J.A."/>
        </authorList>
    </citation>
    <scope>NUCLEOTIDE SEQUENCE [LARGE SCALE GENOMIC DNA]</scope>
    <source>
        <strain evidence="7">DSM 15567 / CIP 107919 / 50-1 BON</strain>
    </source>
</reference>
<feature type="domain" description="Probable transposase IS891/IS1136/IS1341" evidence="5">
    <location>
        <begin position="192"/>
        <end position="311"/>
    </location>
</feature>
<dbReference type="KEGG" id="mas:Mahau_0346"/>
<evidence type="ECO:0000256" key="1">
    <source>
        <dbReference type="ARBA" id="ARBA00008761"/>
    </source>
</evidence>
<dbReference type="RefSeq" id="WP_013779995.1">
    <property type="nucleotide sequence ID" value="NC_015520.1"/>
</dbReference>
<dbReference type="NCBIfam" id="NF040570">
    <property type="entry name" value="guided_TnpB"/>
    <property type="match status" value="1"/>
</dbReference>
<dbReference type="EMBL" id="CP002360">
    <property type="protein sequence ID" value="AEE95562.1"/>
    <property type="molecule type" value="Genomic_DNA"/>
</dbReference>
<protein>
    <submittedName>
        <fullName evidence="6">Transposase, IS605 OrfB family</fullName>
    </submittedName>
</protein>
<keyword evidence="3" id="KW-0238">DNA-binding</keyword>
<evidence type="ECO:0000313" key="6">
    <source>
        <dbReference type="EMBL" id="AEE95562.1"/>
    </source>
</evidence>
<evidence type="ECO:0000256" key="3">
    <source>
        <dbReference type="ARBA" id="ARBA00023125"/>
    </source>
</evidence>
<dbReference type="InterPro" id="IPR001959">
    <property type="entry name" value="Transposase"/>
</dbReference>
<reference evidence="6 7" key="2">
    <citation type="journal article" date="2011" name="Stand. Genomic Sci.">
        <title>Complete genome sequence of Mahella australiensis type strain (50-1 BON).</title>
        <authorList>
            <person name="Sikorski J."/>
            <person name="Teshima H."/>
            <person name="Nolan M."/>
            <person name="Lucas S."/>
            <person name="Hammon N."/>
            <person name="Deshpande S."/>
            <person name="Cheng J.F."/>
            <person name="Pitluck S."/>
            <person name="Liolios K."/>
            <person name="Pagani I."/>
            <person name="Ivanova N."/>
            <person name="Huntemann M."/>
            <person name="Mavromatis K."/>
            <person name="Ovchinikova G."/>
            <person name="Pati A."/>
            <person name="Tapia R."/>
            <person name="Han C."/>
            <person name="Goodwin L."/>
            <person name="Chen A."/>
            <person name="Palaniappan K."/>
            <person name="Land M."/>
            <person name="Hauser L."/>
            <person name="Ngatchou-Djao O.D."/>
            <person name="Rohde M."/>
            <person name="Pukall R."/>
            <person name="Spring S."/>
            <person name="Abt B."/>
            <person name="Goker M."/>
            <person name="Detter J.C."/>
            <person name="Woyke T."/>
            <person name="Bristow J."/>
            <person name="Markowitz V."/>
            <person name="Hugenholtz P."/>
            <person name="Eisen J.A."/>
            <person name="Kyrpides N.C."/>
            <person name="Klenk H.P."/>
            <person name="Lapidus A."/>
        </authorList>
    </citation>
    <scope>NUCLEOTIDE SEQUENCE [LARGE SCALE GENOMIC DNA]</scope>
    <source>
        <strain evidence="7">DSM 15567 / CIP 107919 / 50-1 BON</strain>
    </source>
</reference>
<keyword evidence="4" id="KW-0233">DNA recombination</keyword>
<dbReference type="HOGENOM" id="CLU_032903_16_5_9"/>
<accession>F3ZXQ5</accession>
<dbReference type="Pfam" id="PF01385">
    <property type="entry name" value="OrfB_IS605"/>
    <property type="match status" value="1"/>
</dbReference>
<dbReference type="GO" id="GO:0032196">
    <property type="term" value="P:transposition"/>
    <property type="evidence" value="ECO:0007669"/>
    <property type="project" value="UniProtKB-KW"/>
</dbReference>
<dbReference type="NCBIfam" id="TIGR01766">
    <property type="entry name" value="IS200/IS605 family accessory protein TnpB-like domain"/>
    <property type="match status" value="1"/>
</dbReference>
<dbReference type="eggNOG" id="COG0675">
    <property type="taxonomic scope" value="Bacteria"/>
</dbReference>
<dbReference type="STRING" id="697281.Mahau_0346"/>
<evidence type="ECO:0000256" key="2">
    <source>
        <dbReference type="ARBA" id="ARBA00022578"/>
    </source>
</evidence>
<keyword evidence="2" id="KW-0815">Transposition</keyword>
<name>F3ZXQ5_MAHA5</name>
<evidence type="ECO:0000256" key="4">
    <source>
        <dbReference type="ARBA" id="ARBA00023172"/>
    </source>
</evidence>
<dbReference type="InterPro" id="IPR010095">
    <property type="entry name" value="Cas12f1-like_TNB"/>
</dbReference>
<dbReference type="GO" id="GO:0006310">
    <property type="term" value="P:DNA recombination"/>
    <property type="evidence" value="ECO:0007669"/>
    <property type="project" value="UniProtKB-KW"/>
</dbReference>
<sequence>MRLKKNDPNARQRIIQFELNSNRKQCIILSALTYASSKLWNVANYERYEWQKESGLPYPDWYEQKAKLKENFWYKNLPSQTAQEVFKQLDEAWSSFYKLKKTGGIENPRPPKYKHSNFNIRYLNKGFVISDGVIRLTVPKQQKLYMKQKYALDTDFLYIQIPDRYKNFAGKAKVIEIIPIPKSSRYKVNIIVDLPAAQYKQDNGIYMAIDLGINNLMTCYISTGKTYIISGRQLLSINRYFDKEISHYQSIAYAQQSKAGVKHNSTKRIQKLYQKRSRQVEHLLHAATKNVIDIAISEHVSAIVIGDLSHIRDNKDMGHVNNQKFHKWPFKKVLDLISYKAQDNEIVIEPPQDESYTSQCSPYAKEVSEATAQGNNRKYRGLYIAEVEAYNADCVGAYNILKKYLCRIGKANPAVVALDTPEMYRWNRYRFIGNPKLANLLAM</sequence>
<dbReference type="GO" id="GO:0003677">
    <property type="term" value="F:DNA binding"/>
    <property type="evidence" value="ECO:0007669"/>
    <property type="project" value="UniProtKB-KW"/>
</dbReference>
<organism evidence="6 7">
    <name type="scientific">Mahella australiensis (strain DSM 15567 / CIP 107919 / 50-1 BON)</name>
    <dbReference type="NCBI Taxonomy" id="697281"/>
    <lineage>
        <taxon>Bacteria</taxon>
        <taxon>Bacillati</taxon>
        <taxon>Bacillota</taxon>
        <taxon>Clostridia</taxon>
        <taxon>Thermoanaerobacterales</taxon>
        <taxon>Thermoanaerobacterales Family IV. Incertae Sedis</taxon>
        <taxon>Mahella</taxon>
    </lineage>
</organism>
<dbReference type="AlphaFoldDB" id="F3ZXQ5"/>
<evidence type="ECO:0000259" key="5">
    <source>
        <dbReference type="Pfam" id="PF01385"/>
    </source>
</evidence>
<comment type="similarity">
    <text evidence="1">In the C-terminal section; belongs to the transposase 35 family.</text>
</comment>
<keyword evidence="7" id="KW-1185">Reference proteome</keyword>
<evidence type="ECO:0000313" key="7">
    <source>
        <dbReference type="Proteomes" id="UP000008457"/>
    </source>
</evidence>
<proteinExistence type="inferred from homology"/>